<dbReference type="EMBL" id="AMCK01000009">
    <property type="protein sequence ID" value="EKB45154.1"/>
    <property type="molecule type" value="Genomic_DNA"/>
</dbReference>
<reference evidence="4 5" key="1">
    <citation type="journal article" date="2012" name="J. Bacteriol.">
        <title>Draft Genome Sequence of Bacillus isronensis Strain B3W22, Isolated from the Upper Atmosphere.</title>
        <authorList>
            <person name="Shivaji S."/>
            <person name="Ara S."/>
            <person name="Singh S.K."/>
            <person name="Bandi S."/>
            <person name="Singh A."/>
            <person name="Pinnaka A.K."/>
        </authorList>
    </citation>
    <scope>NUCLEOTIDE SEQUENCE [LARGE SCALE GENOMIC DNA]</scope>
    <source>
        <strain evidence="4 5">B3W22</strain>
    </source>
</reference>
<dbReference type="PATRIC" id="fig|1224748.3.peg.2012"/>
<dbReference type="CDD" id="cd07103">
    <property type="entry name" value="ALDH_F5_SSADH_GabD"/>
    <property type="match status" value="1"/>
</dbReference>
<organism evidence="4 5">
    <name type="scientific">Solibacillus isronensis B3W22</name>
    <dbReference type="NCBI Taxonomy" id="1224748"/>
    <lineage>
        <taxon>Bacteria</taxon>
        <taxon>Bacillati</taxon>
        <taxon>Bacillota</taxon>
        <taxon>Bacilli</taxon>
        <taxon>Bacillales</taxon>
        <taxon>Caryophanaceae</taxon>
        <taxon>Solibacillus</taxon>
    </lineage>
</organism>
<dbReference type="Gene3D" id="3.40.605.10">
    <property type="entry name" value="Aldehyde Dehydrogenase, Chain A, domain 1"/>
    <property type="match status" value="1"/>
</dbReference>
<dbReference type="Proteomes" id="UP000004738">
    <property type="component" value="Unassembled WGS sequence"/>
</dbReference>
<dbReference type="PROSITE" id="PS00070">
    <property type="entry name" value="ALDEHYDE_DEHYDR_CYS"/>
    <property type="match status" value="1"/>
</dbReference>
<comment type="similarity">
    <text evidence="1">Belongs to the aldehyde dehydrogenase family.</text>
</comment>
<evidence type="ECO:0000313" key="5">
    <source>
        <dbReference type="Proteomes" id="UP000004738"/>
    </source>
</evidence>
<dbReference type="GO" id="GO:0009450">
    <property type="term" value="P:gamma-aminobutyric acid catabolic process"/>
    <property type="evidence" value="ECO:0007669"/>
    <property type="project" value="TreeGrafter"/>
</dbReference>
<accession>K1LLL5</accession>
<dbReference type="Gene3D" id="3.40.309.10">
    <property type="entry name" value="Aldehyde Dehydrogenase, Chain A, domain 2"/>
    <property type="match status" value="1"/>
</dbReference>
<dbReference type="EC" id="1.2.1.79" evidence="4"/>
<dbReference type="FunFam" id="3.40.309.10:FF:000004">
    <property type="entry name" value="Succinate-semialdehyde dehydrogenase I"/>
    <property type="match status" value="1"/>
</dbReference>
<keyword evidence="5" id="KW-1185">Reference proteome</keyword>
<feature type="domain" description="Aldehyde dehydrogenase" evidence="3">
    <location>
        <begin position="14"/>
        <end position="468"/>
    </location>
</feature>
<dbReference type="Pfam" id="PF00171">
    <property type="entry name" value="Aldedh"/>
    <property type="match status" value="1"/>
</dbReference>
<dbReference type="InterPro" id="IPR016160">
    <property type="entry name" value="Ald_DH_CS_CYS"/>
</dbReference>
<evidence type="ECO:0000256" key="2">
    <source>
        <dbReference type="ARBA" id="ARBA00023002"/>
    </source>
</evidence>
<dbReference type="PANTHER" id="PTHR43353">
    <property type="entry name" value="SUCCINATE-SEMIALDEHYDE DEHYDROGENASE, MITOCHONDRIAL"/>
    <property type="match status" value="1"/>
</dbReference>
<dbReference type="RefSeq" id="WP_008406084.1">
    <property type="nucleotide sequence ID" value="NZ_AMCK01000009.1"/>
</dbReference>
<dbReference type="GO" id="GO:0036243">
    <property type="term" value="F:succinate-semialdehyde dehydrogenase (NADP+) activity"/>
    <property type="evidence" value="ECO:0007669"/>
    <property type="project" value="UniProtKB-EC"/>
</dbReference>
<dbReference type="InterPro" id="IPR015590">
    <property type="entry name" value="Aldehyde_DH_dom"/>
</dbReference>
<protein>
    <submittedName>
        <fullName evidence="4">Succinate-semialdehyde dehydrogenase [NADP(+)] GabD</fullName>
        <ecNumber evidence="4">1.2.1.79</ecNumber>
    </submittedName>
</protein>
<evidence type="ECO:0000259" key="3">
    <source>
        <dbReference type="Pfam" id="PF00171"/>
    </source>
</evidence>
<dbReference type="GO" id="GO:0004777">
    <property type="term" value="F:succinate-semialdehyde dehydrogenase (NAD+) activity"/>
    <property type="evidence" value="ECO:0007669"/>
    <property type="project" value="TreeGrafter"/>
</dbReference>
<dbReference type="InterPro" id="IPR016163">
    <property type="entry name" value="Ald_DH_C"/>
</dbReference>
<dbReference type="InterPro" id="IPR016161">
    <property type="entry name" value="Ald_DH/histidinol_DH"/>
</dbReference>
<dbReference type="FunFam" id="3.40.605.10:FF:000005">
    <property type="entry name" value="Succinate-semialdehyde dehydrogenase I"/>
    <property type="match status" value="1"/>
</dbReference>
<dbReference type="AlphaFoldDB" id="K1LLL5"/>
<sequence>MYVNGEWIQTDFILEVLNPVDGQKVGEVFQVGSEETKEAIDAASEAFKQWSKLTADTRANYLHQLADQLVERKEHFAQIITKEMGKPIVNARYEVDSAVSYFKWFAEEARRVYGEIIPSPVPNKRISVIKQPLGVVAAITPWNFPLSMVARKLGPALAVGCTVVLRPSREAPLSSLELIKLMDEIGFPKGVVNLLIGGTNEIVGPIMESKTVRKVTFTGSTDVGKILVKQAADTLKRVSMELGGHAPFIVFEDADLDLAVEGAIKSKFSSAGQQCVCSNRIYVHETIYDEFARKFTERSKALVVGDGIDESTNIGPLVNEAAVEKVDSQVQDAVAKGALVLCGGNNYNEGSLSKGSFYAPTVLGNVTEEMVITYEETFGPVAPLIKFSDEDEVIQKANDIEYGLVAYFYTNDGSRVHRVAEKLEYGMVGINDAAPFTAQAPFGGIKESGSGREGGRQGIEDYIDIKTISHQIQL</sequence>
<keyword evidence="2 4" id="KW-0560">Oxidoreductase</keyword>
<gene>
    <name evidence="4" type="primary">gabD_1</name>
    <name evidence="4" type="ORF">B857_02033</name>
</gene>
<proteinExistence type="inferred from homology"/>
<dbReference type="InterPro" id="IPR016162">
    <property type="entry name" value="Ald_DH_N"/>
</dbReference>
<comment type="caution">
    <text evidence="4">The sequence shown here is derived from an EMBL/GenBank/DDBJ whole genome shotgun (WGS) entry which is preliminary data.</text>
</comment>
<name>K1LLL5_9BACL</name>
<dbReference type="SUPFAM" id="SSF53720">
    <property type="entry name" value="ALDH-like"/>
    <property type="match status" value="1"/>
</dbReference>
<evidence type="ECO:0000256" key="1">
    <source>
        <dbReference type="ARBA" id="ARBA00009986"/>
    </source>
</evidence>
<evidence type="ECO:0000313" key="4">
    <source>
        <dbReference type="EMBL" id="EKB45154.1"/>
    </source>
</evidence>
<dbReference type="PANTHER" id="PTHR43353:SF5">
    <property type="entry name" value="SUCCINATE-SEMIALDEHYDE DEHYDROGENASE, MITOCHONDRIAL"/>
    <property type="match status" value="1"/>
</dbReference>
<dbReference type="InterPro" id="IPR050740">
    <property type="entry name" value="Aldehyde_DH_Superfamily"/>
</dbReference>